<dbReference type="EMBL" id="JABVCQ010000001">
    <property type="protein sequence ID" value="MBB1124657.1"/>
    <property type="molecule type" value="Genomic_DNA"/>
</dbReference>
<dbReference type="Gene3D" id="2.30.30.110">
    <property type="match status" value="1"/>
</dbReference>
<sequence length="116" mass="12932">MKEAGQIVLVSFPYSDLSNAKLRPVLLIRPASIRFNDWLVCMVSSQIHQADSHLDEILLSSDAEFAATGLKVPSVLRLSRLAVLDDSLLIGCLGSISKDRLWRIRQRLAAWLMADN</sequence>
<name>A0A839HBQ5_9GAMM</name>
<proteinExistence type="predicted"/>
<dbReference type="SUPFAM" id="SSF50118">
    <property type="entry name" value="Cell growth inhibitor/plasmid maintenance toxic component"/>
    <property type="match status" value="1"/>
</dbReference>
<evidence type="ECO:0000313" key="2">
    <source>
        <dbReference type="Proteomes" id="UP000548632"/>
    </source>
</evidence>
<gene>
    <name evidence="1" type="ORF">HUK38_00235</name>
</gene>
<organism evidence="1 2">
    <name type="scientific">Thiospirillum jenense</name>
    <dbReference type="NCBI Taxonomy" id="1653858"/>
    <lineage>
        <taxon>Bacteria</taxon>
        <taxon>Pseudomonadati</taxon>
        <taxon>Pseudomonadota</taxon>
        <taxon>Gammaproteobacteria</taxon>
        <taxon>Chromatiales</taxon>
        <taxon>Chromatiaceae</taxon>
        <taxon>Thiospirillum</taxon>
    </lineage>
</organism>
<dbReference type="InterPro" id="IPR011067">
    <property type="entry name" value="Plasmid_toxin/cell-grow_inhib"/>
</dbReference>
<keyword evidence="2" id="KW-1185">Reference proteome</keyword>
<dbReference type="Pfam" id="PF02452">
    <property type="entry name" value="PemK_toxin"/>
    <property type="match status" value="1"/>
</dbReference>
<dbReference type="RefSeq" id="WP_182581763.1">
    <property type="nucleotide sequence ID" value="NZ_JABVCQ010000001.1"/>
</dbReference>
<dbReference type="GO" id="GO:0003677">
    <property type="term" value="F:DNA binding"/>
    <property type="evidence" value="ECO:0007669"/>
    <property type="project" value="InterPro"/>
</dbReference>
<dbReference type="Proteomes" id="UP000548632">
    <property type="component" value="Unassembled WGS sequence"/>
</dbReference>
<protein>
    <submittedName>
        <fullName evidence="1">Type II toxin-antitoxin system PemK/MazF family toxin</fullName>
    </submittedName>
</protein>
<dbReference type="InterPro" id="IPR003477">
    <property type="entry name" value="PemK-like"/>
</dbReference>
<reference evidence="1 2" key="1">
    <citation type="journal article" date="2020" name="Arch. Microbiol.">
        <title>The genome sequence of the giant phototrophic gammaproteobacterium Thiospirillum jenense gives insight into its physiological properties and phylogenetic relationships.</title>
        <authorList>
            <person name="Imhoff J.F."/>
            <person name="Meyer T.E."/>
            <person name="Kyndt J.A."/>
        </authorList>
    </citation>
    <scope>NUCLEOTIDE SEQUENCE [LARGE SCALE GENOMIC DNA]</scope>
    <source>
        <strain evidence="1 2">DSM 216</strain>
    </source>
</reference>
<evidence type="ECO:0000313" key="1">
    <source>
        <dbReference type="EMBL" id="MBB1124657.1"/>
    </source>
</evidence>
<accession>A0A839HBQ5</accession>
<dbReference type="AlphaFoldDB" id="A0A839HBQ5"/>
<comment type="caution">
    <text evidence="1">The sequence shown here is derived from an EMBL/GenBank/DDBJ whole genome shotgun (WGS) entry which is preliminary data.</text>
</comment>